<dbReference type="AlphaFoldDB" id="A0A0H4P7I5"/>
<keyword evidence="2" id="KW-1185">Reference proteome</keyword>
<protein>
    <recommendedName>
        <fullName evidence="3">Glycosyltransferase</fullName>
    </recommendedName>
</protein>
<evidence type="ECO:0000313" key="2">
    <source>
        <dbReference type="Proteomes" id="UP000036520"/>
    </source>
</evidence>
<dbReference type="Gene3D" id="3.40.50.2000">
    <property type="entry name" value="Glycogen Phosphorylase B"/>
    <property type="match status" value="1"/>
</dbReference>
<gene>
    <name evidence="1" type="ORF">CA2015_0655</name>
</gene>
<evidence type="ECO:0008006" key="3">
    <source>
        <dbReference type="Google" id="ProtNLM"/>
    </source>
</evidence>
<dbReference type="OrthoDB" id="836461at2"/>
<dbReference type="SUPFAM" id="SSF53756">
    <property type="entry name" value="UDP-Glycosyltransferase/glycogen phosphorylase"/>
    <property type="match status" value="1"/>
</dbReference>
<dbReference type="KEGG" id="camu:CA2015_0655"/>
<dbReference type="RefSeq" id="WP_048640590.1">
    <property type="nucleotide sequence ID" value="NZ_CP012040.1"/>
</dbReference>
<accession>A0A0H4P7I5</accession>
<evidence type="ECO:0000313" key="1">
    <source>
        <dbReference type="EMBL" id="AKP50119.1"/>
    </source>
</evidence>
<dbReference type="EMBL" id="CP012040">
    <property type="protein sequence ID" value="AKP50119.1"/>
    <property type="molecule type" value="Genomic_DNA"/>
</dbReference>
<sequence>MKNIAIVTKPNYSSPRILANCLHSFLSQAEGVKSEVFYELFVFKRLLSYAKVAKNYNYITWKGYQLIHYIQDQLFLRKLKKYDAVIIVECSPKAFLSDSFDFVKLRKKLEGIPLIFHEVYYLGNAPTMVSYLNDGGHHQEDIFDWHLSVSEVTEIRSEPKAPWSQVGLYLKSTGLAPVSKKEHLAIIDFYREGYEKERNEQIKALEAVGIPYIELSGSYTFDEIREIYKKATFYFLQFPESFGLPIAECMSCGAYVFTPDTSWGMAWRLDDEVEIHGPGKLADCFVVYDGQEGLQEKLRQYKLEYDLEKTPQKVFEIFMENYSDYYNGNKAELNYFLEKLKSGTL</sequence>
<name>A0A0H4P7I5_9BACT</name>
<dbReference type="STRING" id="320787.CA2015_0655"/>
<organism evidence="1 2">
    <name type="scientific">Cyclobacterium amurskyense</name>
    <dbReference type="NCBI Taxonomy" id="320787"/>
    <lineage>
        <taxon>Bacteria</taxon>
        <taxon>Pseudomonadati</taxon>
        <taxon>Bacteroidota</taxon>
        <taxon>Cytophagia</taxon>
        <taxon>Cytophagales</taxon>
        <taxon>Cyclobacteriaceae</taxon>
        <taxon>Cyclobacterium</taxon>
    </lineage>
</organism>
<proteinExistence type="predicted"/>
<dbReference type="Proteomes" id="UP000036520">
    <property type="component" value="Chromosome"/>
</dbReference>
<reference evidence="1 2" key="1">
    <citation type="submission" date="2015-07" db="EMBL/GenBank/DDBJ databases">
        <authorList>
            <person name="Kim K.M."/>
        </authorList>
    </citation>
    <scope>NUCLEOTIDE SEQUENCE [LARGE SCALE GENOMIC DNA]</scope>
    <source>
        <strain evidence="1 2">KCTC 12363</strain>
    </source>
</reference>